<dbReference type="EMBL" id="FOTL01000008">
    <property type="protein sequence ID" value="SFL37574.1"/>
    <property type="molecule type" value="Genomic_DNA"/>
</dbReference>
<dbReference type="Proteomes" id="UP000066376">
    <property type="component" value="Chromosome"/>
</dbReference>
<dbReference type="KEGG" id="mol:YLM1_0954"/>
<evidence type="ECO:0000313" key="1">
    <source>
        <dbReference type="EMBL" id="AMK15511.1"/>
    </source>
</evidence>
<organism evidence="1 3">
    <name type="scientific">Methanobrevibacter olleyae</name>
    <dbReference type="NCBI Taxonomy" id="294671"/>
    <lineage>
        <taxon>Archaea</taxon>
        <taxon>Methanobacteriati</taxon>
        <taxon>Methanobacteriota</taxon>
        <taxon>Methanomada group</taxon>
        <taxon>Methanobacteria</taxon>
        <taxon>Methanobacteriales</taxon>
        <taxon>Methanobacteriaceae</taxon>
        <taxon>Methanobrevibacter</taxon>
    </lineage>
</organism>
<evidence type="ECO:0000313" key="3">
    <source>
        <dbReference type="Proteomes" id="UP000066376"/>
    </source>
</evidence>
<keyword evidence="3" id="KW-1185">Reference proteome</keyword>
<gene>
    <name evidence="2" type="ORF">SAMN02910297_00721</name>
    <name evidence="1" type="ORF">YLM1_0954</name>
</gene>
<dbReference type="PATRIC" id="fig|294671.3.peg.1001"/>
<reference evidence="1 3" key="1">
    <citation type="journal article" date="2016" name="Genome Announc.">
        <title>Draft Genome Sequence of the Rumen Methanogen Methanobrevibacter olleyae YLM1.</title>
        <authorList>
            <person name="Kelly W.J."/>
            <person name="Li D."/>
            <person name="Lambie S.C."/>
            <person name="Cox F."/>
            <person name="Attwood G.T."/>
            <person name="Altermann E."/>
            <person name="Leahy S.C."/>
        </authorList>
    </citation>
    <scope>NUCLEOTIDE SEQUENCE [LARGE SCALE GENOMIC DNA]</scope>
    <source>
        <strain evidence="1 3">YLM1</strain>
    </source>
</reference>
<dbReference type="AlphaFoldDB" id="A0A126QZN8"/>
<reference evidence="2" key="3">
    <citation type="submission" date="2016-10" db="EMBL/GenBank/DDBJ databases">
        <authorList>
            <person name="de Groot N.N."/>
        </authorList>
    </citation>
    <scope>NUCLEOTIDE SEQUENCE [LARGE SCALE GENOMIC DNA]</scope>
    <source>
        <strain evidence="2">DSM 16632</strain>
    </source>
</reference>
<dbReference type="Proteomes" id="UP000183442">
    <property type="component" value="Unassembled WGS sequence"/>
</dbReference>
<dbReference type="RefSeq" id="WP_067146817.1">
    <property type="nucleotide sequence ID" value="NZ_CP014265.1"/>
</dbReference>
<accession>A0A126QZN8</accession>
<dbReference type="STRING" id="294671.YLM1_0954"/>
<dbReference type="GeneID" id="28489253"/>
<reference evidence="3" key="2">
    <citation type="submission" date="2016-02" db="EMBL/GenBank/DDBJ databases">
        <title>The draft genome sequence of the rumen methanogen Methanobrevibacter olleyae YLM1.</title>
        <authorList>
            <consortium name="New Zealand Agricultural Greenhouse Gas Research Centre/Pastoral Greenhouse Gas Research Consortium"/>
            <person name="Kelly W.J."/>
            <person name="Li D."/>
            <person name="Lambie S.C."/>
            <person name="Attwood G.T."/>
            <person name="Altermann E."/>
            <person name="Leahy S.C."/>
        </authorList>
    </citation>
    <scope>NUCLEOTIDE SEQUENCE [LARGE SCALE GENOMIC DNA]</scope>
    <source>
        <strain evidence="3">YLM1</strain>
    </source>
</reference>
<dbReference type="EMBL" id="CP014265">
    <property type="protein sequence ID" value="AMK15511.1"/>
    <property type="molecule type" value="Genomic_DNA"/>
</dbReference>
<proteinExistence type="predicted"/>
<evidence type="ECO:0000313" key="2">
    <source>
        <dbReference type="EMBL" id="SFL37574.1"/>
    </source>
</evidence>
<reference evidence="4" key="4">
    <citation type="submission" date="2016-10" db="EMBL/GenBank/DDBJ databases">
        <authorList>
            <person name="Varghese N."/>
        </authorList>
    </citation>
    <scope>NUCLEOTIDE SEQUENCE [LARGE SCALE GENOMIC DNA]</scope>
    <source>
        <strain evidence="4">DSM 16632</strain>
    </source>
</reference>
<evidence type="ECO:0000313" key="4">
    <source>
        <dbReference type="Proteomes" id="UP000183442"/>
    </source>
</evidence>
<name>A0A126QZN8_METOL</name>
<sequence>MFIKIRRDTLIILLLAFILIVCGRLIIYVAYASSAEVAEGVPIAGIIVKGNDIVPIDSIRYNVENSGLREGSYIDGDILRTSIRELPVTEAEVNAEKFVRRSTIPGTKIAPIAGADVTVNKQTGIVTVTVIEDFSTINITGNSTTSSDNSNLGKSTSVYNYSIAG</sequence>
<protein>
    <submittedName>
        <fullName evidence="1">Uncharacterized protein</fullName>
    </submittedName>
</protein>
<dbReference type="OrthoDB" id="76606at2157"/>